<feature type="transmembrane region" description="Helical" evidence="13">
    <location>
        <begin position="487"/>
        <end position="506"/>
    </location>
</feature>
<feature type="compositionally biased region" description="Basic and acidic residues" evidence="12">
    <location>
        <begin position="758"/>
        <end position="771"/>
    </location>
</feature>
<accession>A0A482X421</accession>
<evidence type="ECO:0000256" key="13">
    <source>
        <dbReference type="SAM" id="Phobius"/>
    </source>
</evidence>
<feature type="transmembrane region" description="Helical" evidence="13">
    <location>
        <begin position="566"/>
        <end position="586"/>
    </location>
</feature>
<dbReference type="InterPro" id="IPR017979">
    <property type="entry name" value="GPCR_3_CS"/>
</dbReference>
<dbReference type="InParanoid" id="A0A482X421"/>
<evidence type="ECO:0000256" key="12">
    <source>
        <dbReference type="SAM" id="MobiDB-lite"/>
    </source>
</evidence>
<dbReference type="PRINTS" id="PR00593">
    <property type="entry name" value="MTABOTROPICR"/>
</dbReference>
<dbReference type="InterPro" id="IPR000337">
    <property type="entry name" value="GPCR_3"/>
</dbReference>
<dbReference type="PROSITE" id="PS00981">
    <property type="entry name" value="G_PROTEIN_RECEP_F3_3"/>
    <property type="match status" value="1"/>
</dbReference>
<comment type="function">
    <text evidence="11">G-protein coupled receptor for glutamate. Ligand binding causes a conformation change that triggers signaling via guanine nucleotide-binding proteins (G proteins) and modulates the activity of down-stream effectors.</text>
</comment>
<dbReference type="InterPro" id="IPR017978">
    <property type="entry name" value="GPCR_3_C"/>
</dbReference>
<feature type="compositionally biased region" description="Polar residues" evidence="12">
    <location>
        <begin position="813"/>
        <end position="842"/>
    </location>
</feature>
<dbReference type="EMBL" id="QKKF02018737">
    <property type="protein sequence ID" value="RZF40258.1"/>
    <property type="molecule type" value="Genomic_DNA"/>
</dbReference>
<keyword evidence="7 13" id="KW-0472">Membrane</keyword>
<evidence type="ECO:0000256" key="6">
    <source>
        <dbReference type="ARBA" id="ARBA00023040"/>
    </source>
</evidence>
<dbReference type="InterPro" id="IPR028082">
    <property type="entry name" value="Peripla_BP_I"/>
</dbReference>
<dbReference type="Gene3D" id="3.40.50.2300">
    <property type="match status" value="1"/>
</dbReference>
<dbReference type="Pfam" id="PF07562">
    <property type="entry name" value="NCD3G"/>
    <property type="match status" value="1"/>
</dbReference>
<evidence type="ECO:0000313" key="15">
    <source>
        <dbReference type="EMBL" id="RZF40258.1"/>
    </source>
</evidence>
<protein>
    <recommendedName>
        <fullName evidence="14">G-protein coupled receptors family 3 profile domain-containing protein</fullName>
    </recommendedName>
</protein>
<dbReference type="FunFam" id="2.10.50.30:FF:000001">
    <property type="entry name" value="metabotropic glutamate receptor 1"/>
    <property type="match status" value="1"/>
</dbReference>
<reference evidence="15 16" key="1">
    <citation type="journal article" date="2017" name="Gigascience">
        <title>Genome sequence of the small brown planthopper, Laodelphax striatellus.</title>
        <authorList>
            <person name="Zhu J."/>
            <person name="Jiang F."/>
            <person name="Wang X."/>
            <person name="Yang P."/>
            <person name="Bao Y."/>
            <person name="Zhao W."/>
            <person name="Wang W."/>
            <person name="Lu H."/>
            <person name="Wang Q."/>
            <person name="Cui N."/>
            <person name="Li J."/>
            <person name="Chen X."/>
            <person name="Luo L."/>
            <person name="Yu J."/>
            <person name="Kang L."/>
            <person name="Cui F."/>
        </authorList>
    </citation>
    <scope>NUCLEOTIDE SEQUENCE [LARGE SCALE GENOMIC DNA]</scope>
    <source>
        <strain evidence="15">Lst14</strain>
    </source>
</reference>
<proteinExistence type="inferred from homology"/>
<keyword evidence="10" id="KW-0807">Transducer</keyword>
<evidence type="ECO:0000313" key="16">
    <source>
        <dbReference type="Proteomes" id="UP000291343"/>
    </source>
</evidence>
<evidence type="ECO:0000256" key="2">
    <source>
        <dbReference type="ARBA" id="ARBA00007242"/>
    </source>
</evidence>
<dbReference type="Proteomes" id="UP000291343">
    <property type="component" value="Unassembled WGS sequence"/>
</dbReference>
<dbReference type="InterPro" id="IPR011500">
    <property type="entry name" value="GPCR_3_9-Cys_dom"/>
</dbReference>
<evidence type="ECO:0000256" key="5">
    <source>
        <dbReference type="ARBA" id="ARBA00022989"/>
    </source>
</evidence>
<dbReference type="PRINTS" id="PR00248">
    <property type="entry name" value="GPCRMGR"/>
</dbReference>
<feature type="transmembrane region" description="Helical" evidence="13">
    <location>
        <begin position="611"/>
        <end position="634"/>
    </location>
</feature>
<keyword evidence="9" id="KW-0325">Glycoprotein</keyword>
<evidence type="ECO:0000256" key="3">
    <source>
        <dbReference type="ARBA" id="ARBA00022475"/>
    </source>
</evidence>
<evidence type="ECO:0000256" key="1">
    <source>
        <dbReference type="ARBA" id="ARBA00004651"/>
    </source>
</evidence>
<dbReference type="Pfam" id="PF00003">
    <property type="entry name" value="7tm_3"/>
    <property type="match status" value="1"/>
</dbReference>
<feature type="compositionally biased region" description="Polar residues" evidence="12">
    <location>
        <begin position="893"/>
        <end position="911"/>
    </location>
</feature>
<feature type="transmembrane region" description="Helical" evidence="13">
    <location>
        <begin position="449"/>
        <end position="472"/>
    </location>
</feature>
<dbReference type="InterPro" id="IPR038550">
    <property type="entry name" value="GPCR_3_9-Cys_sf"/>
</dbReference>
<dbReference type="FunCoup" id="A0A482X421">
    <property type="interactions" value="67"/>
</dbReference>
<dbReference type="SUPFAM" id="SSF53822">
    <property type="entry name" value="Periplasmic binding protein-like I"/>
    <property type="match status" value="2"/>
</dbReference>
<dbReference type="InterPro" id="IPR001828">
    <property type="entry name" value="ANF_lig-bd_rcpt"/>
</dbReference>
<evidence type="ECO:0000256" key="10">
    <source>
        <dbReference type="ARBA" id="ARBA00023224"/>
    </source>
</evidence>
<sequence length="911" mass="101912">MMRSKKDDGKMCLEIEFDVNMTDYDVSFMSTSPELSNKQRFEYFTRTIPSDHYQVKAMVEIIRKLRWNYVSVIYEESNYGIKAFEELEALLSKHNICIAVKEKLVKDSGVAEDTAYDSIVHKLQTKPRARGDHFKAASSEQVMESSKGEIPRANKVGSSKFVELSSSMLDRALSKQKEAESPIDWLALSRTTIECEFIEQKDLYRFSNSARLNIHYAQFENFNKTSSLSPLLTFNGCHQSQVSNQASFKLNLRFQKVFEQNLKFAKLSTFSAIQIRARFKRVNLNNQVAGIHIYKYTCQLSILSILYNMTFKINGLSGDKFHFDENGDGPARYNIIHFKQISPGNFHWVNVGQYINGELHLDMPAIQFKLAEPMLPESVCSLPCEVGQAKTYVEGESCCWHCLNCSQYQIRDPVDETLCKMCPYGTVPDAWHQACLDLPEDFLRAESGWAIGAMSLSASGILVTLFVIGVFLRNNETPVVKASGRELSYVLLTGILLCYLITFAFVLRPTDVVCGCIICIIMFGAGFCFTVVYAALLTKTNRISRIFNAGKRTAKRPSFITPKSQLIICTVLVSLQLIINAVWMLLSPPKAIHHYPTRDDNMLICSSYVDASYMIAFGYPIVLIIVCTVYAVLTRNIPEAFNESKHIGFTMYTTCVIWLAFVPLYFGTAGHMPLRITSMAVTISLSASVTIACLFSPKLYIILIRPEQNIRQSMMPNSRHGGTMRTTTAVASVRVGAAPFAGRPQSLTTKCSSVENTTDAKDHNNDLKDKSFISRSTQTLNTESHENTTQTAKESDVKLLLEAKTPEKLDVGKNNTDSTVSLPALNSNAPENNILNSKTYRSTGDALMKDGATNGDSTKVRSSSSSSSHKSRSRRRRGRSKDKEEDETKQKSNEGSLNLESAVTSNGPSKL</sequence>
<name>A0A482X421_LAOST</name>
<dbReference type="InterPro" id="IPR050726">
    <property type="entry name" value="mGluR"/>
</dbReference>
<evidence type="ECO:0000256" key="9">
    <source>
        <dbReference type="ARBA" id="ARBA00023180"/>
    </source>
</evidence>
<organism evidence="15 16">
    <name type="scientific">Laodelphax striatellus</name>
    <name type="common">Small brown planthopper</name>
    <name type="synonym">Delphax striatella</name>
    <dbReference type="NCBI Taxonomy" id="195883"/>
    <lineage>
        <taxon>Eukaryota</taxon>
        <taxon>Metazoa</taxon>
        <taxon>Ecdysozoa</taxon>
        <taxon>Arthropoda</taxon>
        <taxon>Hexapoda</taxon>
        <taxon>Insecta</taxon>
        <taxon>Pterygota</taxon>
        <taxon>Neoptera</taxon>
        <taxon>Paraneoptera</taxon>
        <taxon>Hemiptera</taxon>
        <taxon>Auchenorrhyncha</taxon>
        <taxon>Fulgoroidea</taxon>
        <taxon>Delphacidae</taxon>
        <taxon>Criomorphinae</taxon>
        <taxon>Laodelphax</taxon>
    </lineage>
</organism>
<feature type="compositionally biased region" description="Basic and acidic residues" evidence="12">
    <location>
        <begin position="881"/>
        <end position="892"/>
    </location>
</feature>
<dbReference type="OrthoDB" id="425344at2759"/>
<evidence type="ECO:0000259" key="14">
    <source>
        <dbReference type="PROSITE" id="PS50259"/>
    </source>
</evidence>
<feature type="transmembrane region" description="Helical" evidence="13">
    <location>
        <begin position="512"/>
        <end position="536"/>
    </location>
</feature>
<feature type="domain" description="G-protein coupled receptors family 3 profile" evidence="14">
    <location>
        <begin position="449"/>
        <end position="718"/>
    </location>
</feature>
<evidence type="ECO:0000256" key="4">
    <source>
        <dbReference type="ARBA" id="ARBA00022692"/>
    </source>
</evidence>
<evidence type="ECO:0000256" key="11">
    <source>
        <dbReference type="ARBA" id="ARBA00054813"/>
    </source>
</evidence>
<dbReference type="Pfam" id="PF01094">
    <property type="entry name" value="ANF_receptor"/>
    <property type="match status" value="1"/>
</dbReference>
<dbReference type="STRING" id="195883.A0A482X421"/>
<evidence type="ECO:0000256" key="8">
    <source>
        <dbReference type="ARBA" id="ARBA00023170"/>
    </source>
</evidence>
<dbReference type="SMR" id="A0A482X421"/>
<feature type="compositionally biased region" description="Basic residues" evidence="12">
    <location>
        <begin position="869"/>
        <end position="880"/>
    </location>
</feature>
<dbReference type="GO" id="GO:0005886">
    <property type="term" value="C:plasma membrane"/>
    <property type="evidence" value="ECO:0007669"/>
    <property type="project" value="UniProtKB-SubCell"/>
</dbReference>
<dbReference type="PANTHER" id="PTHR24060">
    <property type="entry name" value="METABOTROPIC GLUTAMATE RECEPTOR"/>
    <property type="match status" value="1"/>
</dbReference>
<keyword evidence="5 13" id="KW-1133">Transmembrane helix</keyword>
<dbReference type="PROSITE" id="PS50259">
    <property type="entry name" value="G_PROTEIN_RECEP_F3_4"/>
    <property type="match status" value="1"/>
</dbReference>
<keyword evidence="4 13" id="KW-0812">Transmembrane</keyword>
<feature type="region of interest" description="Disordered" evidence="12">
    <location>
        <begin position="808"/>
        <end position="911"/>
    </location>
</feature>
<evidence type="ECO:0000256" key="7">
    <source>
        <dbReference type="ARBA" id="ARBA00023136"/>
    </source>
</evidence>
<dbReference type="AlphaFoldDB" id="A0A482X421"/>
<comment type="similarity">
    <text evidence="2">Belongs to the G-protein coupled receptor 3 family.</text>
</comment>
<comment type="subcellular location">
    <subcellularLocation>
        <location evidence="1">Cell membrane</location>
        <topology evidence="1">Multi-pass membrane protein</topology>
    </subcellularLocation>
</comment>
<keyword evidence="3" id="KW-1003">Cell membrane</keyword>
<keyword evidence="16" id="KW-1185">Reference proteome</keyword>
<dbReference type="CDD" id="cd15045">
    <property type="entry name" value="7tmC_mGluRs"/>
    <property type="match status" value="1"/>
</dbReference>
<feature type="region of interest" description="Disordered" evidence="12">
    <location>
        <begin position="751"/>
        <end position="771"/>
    </location>
</feature>
<keyword evidence="6" id="KW-0297">G-protein coupled receptor</keyword>
<dbReference type="InterPro" id="IPR000162">
    <property type="entry name" value="GPCR_3_mtglu_rcpt"/>
</dbReference>
<feature type="transmembrane region" description="Helical" evidence="13">
    <location>
        <begin position="646"/>
        <end position="666"/>
    </location>
</feature>
<dbReference type="GO" id="GO:0004930">
    <property type="term" value="F:G protein-coupled receptor activity"/>
    <property type="evidence" value="ECO:0007669"/>
    <property type="project" value="UniProtKB-KW"/>
</dbReference>
<feature type="transmembrane region" description="Helical" evidence="13">
    <location>
        <begin position="678"/>
        <end position="704"/>
    </location>
</feature>
<dbReference type="Gene3D" id="2.10.50.30">
    <property type="entry name" value="GPCR, family 3, nine cysteines domain"/>
    <property type="match status" value="1"/>
</dbReference>
<keyword evidence="8" id="KW-0675">Receptor</keyword>
<gene>
    <name evidence="15" type="ORF">LSTR_LSTR007458</name>
</gene>
<comment type="caution">
    <text evidence="15">The sequence shown here is derived from an EMBL/GenBank/DDBJ whole genome shotgun (WGS) entry which is preliminary data.</text>
</comment>